<organism evidence="3 4">
    <name type="scientific">Roseibium alexandrii</name>
    <dbReference type="NCBI Taxonomy" id="388408"/>
    <lineage>
        <taxon>Bacteria</taxon>
        <taxon>Pseudomonadati</taxon>
        <taxon>Pseudomonadota</taxon>
        <taxon>Alphaproteobacteria</taxon>
        <taxon>Hyphomicrobiales</taxon>
        <taxon>Stappiaceae</taxon>
        <taxon>Roseibium</taxon>
    </lineage>
</organism>
<reference evidence="4" key="1">
    <citation type="submission" date="2015-07" db="EMBL/GenBank/DDBJ databases">
        <authorList>
            <person name="Rodrigo-Torres Lidia"/>
            <person name="Arahal R.David."/>
        </authorList>
    </citation>
    <scope>NUCLEOTIDE SEQUENCE [LARGE SCALE GENOMIC DNA]</scope>
    <source>
        <strain evidence="4">CECT 5112</strain>
    </source>
</reference>
<name>A0A0M7AJT6_9HYPH</name>
<feature type="transmembrane region" description="Helical" evidence="1">
    <location>
        <begin position="21"/>
        <end position="40"/>
    </location>
</feature>
<evidence type="ECO:0000256" key="1">
    <source>
        <dbReference type="SAM" id="Phobius"/>
    </source>
</evidence>
<keyword evidence="3" id="KW-0808">Transferase</keyword>
<feature type="transmembrane region" description="Helical" evidence="1">
    <location>
        <begin position="246"/>
        <end position="267"/>
    </location>
</feature>
<evidence type="ECO:0000313" key="4">
    <source>
        <dbReference type="Proteomes" id="UP000053235"/>
    </source>
</evidence>
<dbReference type="GO" id="GO:0016747">
    <property type="term" value="F:acyltransferase activity, transferring groups other than amino-acyl groups"/>
    <property type="evidence" value="ECO:0007669"/>
    <property type="project" value="InterPro"/>
</dbReference>
<evidence type="ECO:0000259" key="2">
    <source>
        <dbReference type="Pfam" id="PF01757"/>
    </source>
</evidence>
<gene>
    <name evidence="3" type="ORF">LAX5112_04226</name>
</gene>
<feature type="transmembrane region" description="Helical" evidence="1">
    <location>
        <begin position="159"/>
        <end position="178"/>
    </location>
</feature>
<feature type="transmembrane region" description="Helical" evidence="1">
    <location>
        <begin position="326"/>
        <end position="347"/>
    </location>
</feature>
<dbReference type="AlphaFoldDB" id="A0A0M7AJT6"/>
<dbReference type="Pfam" id="PF01757">
    <property type="entry name" value="Acyl_transf_3"/>
    <property type="match status" value="1"/>
</dbReference>
<evidence type="ECO:0000313" key="3">
    <source>
        <dbReference type="EMBL" id="CTQ75425.1"/>
    </source>
</evidence>
<feature type="domain" description="Acyltransferase 3" evidence="2">
    <location>
        <begin position="19"/>
        <end position="343"/>
    </location>
</feature>
<keyword evidence="1" id="KW-0472">Membrane</keyword>
<dbReference type="OrthoDB" id="9767863at2"/>
<feature type="transmembrane region" description="Helical" evidence="1">
    <location>
        <begin position="222"/>
        <end position="239"/>
    </location>
</feature>
<protein>
    <submittedName>
        <fullName evidence="3">Acyltransferase family protein</fullName>
    </submittedName>
</protein>
<keyword evidence="1" id="KW-0812">Transmembrane</keyword>
<dbReference type="PANTHER" id="PTHR23028">
    <property type="entry name" value="ACETYLTRANSFERASE"/>
    <property type="match status" value="1"/>
</dbReference>
<dbReference type="InterPro" id="IPR050879">
    <property type="entry name" value="Acyltransferase_3"/>
</dbReference>
<dbReference type="EMBL" id="CXWD01000021">
    <property type="protein sequence ID" value="CTQ75425.1"/>
    <property type="molecule type" value="Genomic_DNA"/>
</dbReference>
<accession>A0A0M7AJT6</accession>
<dbReference type="Proteomes" id="UP000053235">
    <property type="component" value="Unassembled WGS sequence"/>
</dbReference>
<proteinExistence type="predicted"/>
<keyword evidence="4" id="KW-1185">Reference proteome</keyword>
<feature type="transmembrane region" description="Helical" evidence="1">
    <location>
        <begin position="90"/>
        <end position="112"/>
    </location>
</feature>
<dbReference type="InterPro" id="IPR002656">
    <property type="entry name" value="Acyl_transf_3_dom"/>
</dbReference>
<dbReference type="STRING" id="388408.LAX5112_04226"/>
<dbReference type="RefSeq" id="WP_055673463.1">
    <property type="nucleotide sequence ID" value="NZ_CXWD01000021.1"/>
</dbReference>
<keyword evidence="3" id="KW-0012">Acyltransferase</keyword>
<feature type="transmembrane region" description="Helical" evidence="1">
    <location>
        <begin position="185"/>
        <end position="202"/>
    </location>
</feature>
<sequence>MIAPFNQKFSEAFDPRSNNFDLIRIVAACLVIFSHAFPLLALTYEPIAELTNHYETGGGFAVNAFIVISGFLICRSLERATIISYAWSRFLRIVPALAAVTLAQMFVLGPIFTTVSLPDYFSNTSTWSQLKNLTIFNMQFRLETIFMDVPFAQIVNNPLWTLPIESFFYICLPLAFFVGLKGRKYFWLVPVGCLTGLYVMGLSGCSFADQCGASLWTIQHYTTLRLACFFSLGASIWIYRHSIPHSGWIAAGLVVVLALLPTTYLFVRDEVFAVFYSYLVMYAGCLPKLHIKTYEKLGDLSYGTYIVGWPVQQSILTIFGTGFNPYVFGLVAIPPSLVLAYFMWNYIEKPALALKHHPVLTQMMKREA</sequence>
<feature type="transmembrane region" description="Helical" evidence="1">
    <location>
        <begin position="60"/>
        <end position="78"/>
    </location>
</feature>
<keyword evidence="1" id="KW-1133">Transmembrane helix</keyword>